<keyword evidence="1" id="KW-0732">Signal</keyword>
<accession>A0AAV4SFD8</accession>
<feature type="signal peptide" evidence="1">
    <location>
        <begin position="1"/>
        <end position="20"/>
    </location>
</feature>
<evidence type="ECO:0000313" key="2">
    <source>
        <dbReference type="EMBL" id="GIY31906.1"/>
    </source>
</evidence>
<evidence type="ECO:0000256" key="1">
    <source>
        <dbReference type="SAM" id="SignalP"/>
    </source>
</evidence>
<dbReference type="PROSITE" id="PS51257">
    <property type="entry name" value="PROKAR_LIPOPROTEIN"/>
    <property type="match status" value="1"/>
</dbReference>
<feature type="chain" id="PRO_5043416637" evidence="1">
    <location>
        <begin position="21"/>
        <end position="123"/>
    </location>
</feature>
<protein>
    <submittedName>
        <fullName evidence="2">Uncharacterized protein</fullName>
    </submittedName>
</protein>
<dbReference type="AlphaFoldDB" id="A0AAV4SFD8"/>
<name>A0AAV4SFD8_9ARAC</name>
<evidence type="ECO:0000313" key="3">
    <source>
        <dbReference type="Proteomes" id="UP001054837"/>
    </source>
</evidence>
<organism evidence="2 3">
    <name type="scientific">Caerostris darwini</name>
    <dbReference type="NCBI Taxonomy" id="1538125"/>
    <lineage>
        <taxon>Eukaryota</taxon>
        <taxon>Metazoa</taxon>
        <taxon>Ecdysozoa</taxon>
        <taxon>Arthropoda</taxon>
        <taxon>Chelicerata</taxon>
        <taxon>Arachnida</taxon>
        <taxon>Araneae</taxon>
        <taxon>Araneomorphae</taxon>
        <taxon>Entelegynae</taxon>
        <taxon>Araneoidea</taxon>
        <taxon>Araneidae</taxon>
        <taxon>Caerostris</taxon>
    </lineage>
</organism>
<dbReference type="Proteomes" id="UP001054837">
    <property type="component" value="Unassembled WGS sequence"/>
</dbReference>
<reference evidence="2 3" key="1">
    <citation type="submission" date="2021-06" db="EMBL/GenBank/DDBJ databases">
        <title>Caerostris darwini draft genome.</title>
        <authorList>
            <person name="Kono N."/>
            <person name="Arakawa K."/>
        </authorList>
    </citation>
    <scope>NUCLEOTIDE SEQUENCE [LARGE SCALE GENOMIC DNA]</scope>
</reference>
<proteinExistence type="predicted"/>
<keyword evidence="3" id="KW-1185">Reference proteome</keyword>
<sequence length="123" mass="13440">MFRFSALTLFVLTSCVLIEAQFRPRPIMPRPGFVQPLIPSLDDIKLCSNIANGRDLQLVYKLPLQTCKPYCRFDNETTQITSMDGQLCCDLVGVGPTGICKKGTCLVGGIAGMGSNGFESIFE</sequence>
<gene>
    <name evidence="2" type="primary">AVEN_140018_1</name>
    <name evidence="2" type="ORF">CDAR_448181</name>
</gene>
<comment type="caution">
    <text evidence="2">The sequence shown here is derived from an EMBL/GenBank/DDBJ whole genome shotgun (WGS) entry which is preliminary data.</text>
</comment>
<dbReference type="EMBL" id="BPLQ01007734">
    <property type="protein sequence ID" value="GIY31906.1"/>
    <property type="molecule type" value="Genomic_DNA"/>
</dbReference>